<evidence type="ECO:0000256" key="3">
    <source>
        <dbReference type="ARBA" id="ARBA00023015"/>
    </source>
</evidence>
<dbReference type="Pfam" id="PF00072">
    <property type="entry name" value="Response_reg"/>
    <property type="match status" value="1"/>
</dbReference>
<feature type="modified residue" description="4-aspartylphosphate" evidence="6">
    <location>
        <position position="49"/>
    </location>
</feature>
<dbReference type="Pfam" id="PF00486">
    <property type="entry name" value="Trans_reg_C"/>
    <property type="match status" value="1"/>
</dbReference>
<dbReference type="InterPro" id="IPR001867">
    <property type="entry name" value="OmpR/PhoB-type_DNA-bd"/>
</dbReference>
<reference evidence="10 11" key="1">
    <citation type="journal article" date="1991" name="Int. J. Syst. Bacteriol.">
        <title>Description of the erythromycin-producing bacterium Arthrobacter sp. strain NRRL B-3381 as Aeromicrobium erythreum gen. nov., sp. nov.</title>
        <authorList>
            <person name="Miller E.S."/>
            <person name="Woese C.R."/>
            <person name="Brenner S."/>
        </authorList>
    </citation>
    <scope>NUCLEOTIDE SEQUENCE [LARGE SCALE GENOMIC DNA]</scope>
    <source>
        <strain evidence="10 11">AR18</strain>
    </source>
</reference>
<dbReference type="GO" id="GO:0032993">
    <property type="term" value="C:protein-DNA complex"/>
    <property type="evidence" value="ECO:0007669"/>
    <property type="project" value="TreeGrafter"/>
</dbReference>
<dbReference type="PROSITE" id="PS51755">
    <property type="entry name" value="OMPR_PHOB"/>
    <property type="match status" value="1"/>
</dbReference>
<dbReference type="GO" id="GO:0000156">
    <property type="term" value="F:phosphorelay response regulator activity"/>
    <property type="evidence" value="ECO:0007669"/>
    <property type="project" value="TreeGrafter"/>
</dbReference>
<dbReference type="Proteomes" id="UP000067689">
    <property type="component" value="Chromosome"/>
</dbReference>
<dbReference type="InterPro" id="IPR011006">
    <property type="entry name" value="CheY-like_superfamily"/>
</dbReference>
<dbReference type="CDD" id="cd00383">
    <property type="entry name" value="trans_reg_C"/>
    <property type="match status" value="1"/>
</dbReference>
<evidence type="ECO:0000313" key="10">
    <source>
        <dbReference type="EMBL" id="ALX03270.1"/>
    </source>
</evidence>
<evidence type="ECO:0000256" key="7">
    <source>
        <dbReference type="PROSITE-ProRule" id="PRU01091"/>
    </source>
</evidence>
<evidence type="ECO:0000256" key="6">
    <source>
        <dbReference type="PROSITE-ProRule" id="PRU00169"/>
    </source>
</evidence>
<dbReference type="SMART" id="SM00862">
    <property type="entry name" value="Trans_reg_C"/>
    <property type="match status" value="1"/>
</dbReference>
<dbReference type="RefSeq" id="WP_083516152.1">
    <property type="nucleotide sequence ID" value="NZ_CP011502.1"/>
</dbReference>
<feature type="DNA-binding region" description="OmpR/PhoB-type" evidence="7">
    <location>
        <begin position="121"/>
        <end position="218"/>
    </location>
</feature>
<dbReference type="SMART" id="SM00448">
    <property type="entry name" value="REC"/>
    <property type="match status" value="1"/>
</dbReference>
<dbReference type="InterPro" id="IPR039420">
    <property type="entry name" value="WalR-like"/>
</dbReference>
<evidence type="ECO:0000259" key="8">
    <source>
        <dbReference type="PROSITE" id="PS50110"/>
    </source>
</evidence>
<keyword evidence="11" id="KW-1185">Reference proteome</keyword>
<keyword evidence="5" id="KW-0804">Transcription</keyword>
<feature type="domain" description="Response regulatory" evidence="8">
    <location>
        <begin position="2"/>
        <end position="113"/>
    </location>
</feature>
<evidence type="ECO:0000259" key="9">
    <source>
        <dbReference type="PROSITE" id="PS51755"/>
    </source>
</evidence>
<dbReference type="PROSITE" id="PS50110">
    <property type="entry name" value="RESPONSE_REGULATORY"/>
    <property type="match status" value="1"/>
</dbReference>
<evidence type="ECO:0000313" key="11">
    <source>
        <dbReference type="Proteomes" id="UP000067689"/>
    </source>
</evidence>
<dbReference type="PATRIC" id="fig|2041.4.peg.89"/>
<dbReference type="InterPro" id="IPR001789">
    <property type="entry name" value="Sig_transdc_resp-reg_receiver"/>
</dbReference>
<dbReference type="Gene3D" id="3.40.50.2300">
    <property type="match status" value="1"/>
</dbReference>
<evidence type="ECO:0008006" key="12">
    <source>
        <dbReference type="Google" id="ProtNLM"/>
    </source>
</evidence>
<gene>
    <name evidence="10" type="ORF">AERYTH_00430</name>
</gene>
<evidence type="ECO:0000256" key="5">
    <source>
        <dbReference type="ARBA" id="ARBA00023163"/>
    </source>
</evidence>
<protein>
    <recommendedName>
        <fullName evidence="12">Transcriptional regulator</fullName>
    </recommendedName>
</protein>
<dbReference type="InterPro" id="IPR016032">
    <property type="entry name" value="Sig_transdc_resp-reg_C-effctor"/>
</dbReference>
<dbReference type="STRING" id="2041.AERYTH_00430"/>
<keyword evidence="4 7" id="KW-0238">DNA-binding</keyword>
<proteinExistence type="predicted"/>
<evidence type="ECO:0000256" key="1">
    <source>
        <dbReference type="ARBA" id="ARBA00022553"/>
    </source>
</evidence>
<keyword evidence="2" id="KW-0902">Two-component regulatory system</keyword>
<feature type="domain" description="OmpR/PhoB-type" evidence="9">
    <location>
        <begin position="121"/>
        <end position="218"/>
    </location>
</feature>
<dbReference type="EMBL" id="CP011502">
    <property type="protein sequence ID" value="ALX03270.1"/>
    <property type="molecule type" value="Genomic_DNA"/>
</dbReference>
<dbReference type="Gene3D" id="6.10.250.690">
    <property type="match status" value="1"/>
</dbReference>
<sequence length="223" mass="24246">MRVVIVEDDAGVAAALTQVLRDRGWTVRHAPTAQEAMPLVDDADLVLLDMGLPDRDGLWVCQQVRARSDVPVVALTARRHEGAVVAALRAGVDDYVTKPYSTDVLLARVDAVLRRTHGPVSRPPRVDAGLEVDVEARRVHFPDGASVDLTAKECELLRALARTPDEPVTRAALMEEVWDTTWVGASRTLDVHVAALRSKLSERVVIDTVRGVGYRLARPGGVA</sequence>
<dbReference type="InterPro" id="IPR036388">
    <property type="entry name" value="WH-like_DNA-bd_sf"/>
</dbReference>
<dbReference type="Gene3D" id="1.10.10.10">
    <property type="entry name" value="Winged helix-like DNA-binding domain superfamily/Winged helix DNA-binding domain"/>
    <property type="match status" value="1"/>
</dbReference>
<organism evidence="10 11">
    <name type="scientific">Aeromicrobium erythreum</name>
    <dbReference type="NCBI Taxonomy" id="2041"/>
    <lineage>
        <taxon>Bacteria</taxon>
        <taxon>Bacillati</taxon>
        <taxon>Actinomycetota</taxon>
        <taxon>Actinomycetes</taxon>
        <taxon>Propionibacteriales</taxon>
        <taxon>Nocardioidaceae</taxon>
        <taxon>Aeromicrobium</taxon>
    </lineage>
</organism>
<evidence type="ECO:0000256" key="4">
    <source>
        <dbReference type="ARBA" id="ARBA00023125"/>
    </source>
</evidence>
<name>A0A0U4CJB0_9ACTN</name>
<evidence type="ECO:0000256" key="2">
    <source>
        <dbReference type="ARBA" id="ARBA00023012"/>
    </source>
</evidence>
<keyword evidence="1 6" id="KW-0597">Phosphoprotein</keyword>
<dbReference type="OrthoDB" id="5511894at2"/>
<dbReference type="SUPFAM" id="SSF52172">
    <property type="entry name" value="CheY-like"/>
    <property type="match status" value="1"/>
</dbReference>
<dbReference type="SUPFAM" id="SSF46894">
    <property type="entry name" value="C-terminal effector domain of the bipartite response regulators"/>
    <property type="match status" value="1"/>
</dbReference>
<keyword evidence="3" id="KW-0805">Transcription regulation</keyword>
<dbReference type="GO" id="GO:0005829">
    <property type="term" value="C:cytosol"/>
    <property type="evidence" value="ECO:0007669"/>
    <property type="project" value="TreeGrafter"/>
</dbReference>
<dbReference type="PANTHER" id="PTHR48111">
    <property type="entry name" value="REGULATOR OF RPOS"/>
    <property type="match status" value="1"/>
</dbReference>
<dbReference type="KEGG" id="aer:AERYTH_00430"/>
<dbReference type="GO" id="GO:0000976">
    <property type="term" value="F:transcription cis-regulatory region binding"/>
    <property type="evidence" value="ECO:0007669"/>
    <property type="project" value="TreeGrafter"/>
</dbReference>
<dbReference type="PANTHER" id="PTHR48111:SF1">
    <property type="entry name" value="TWO-COMPONENT RESPONSE REGULATOR ORR33"/>
    <property type="match status" value="1"/>
</dbReference>
<dbReference type="AlphaFoldDB" id="A0A0U4CJB0"/>
<dbReference type="GO" id="GO:0006355">
    <property type="term" value="P:regulation of DNA-templated transcription"/>
    <property type="evidence" value="ECO:0007669"/>
    <property type="project" value="InterPro"/>
</dbReference>
<accession>A0A0U4CJB0</accession>